<name>A0A5B7DGL0_PORTR</name>
<reference evidence="1 2" key="1">
    <citation type="submission" date="2019-05" db="EMBL/GenBank/DDBJ databases">
        <title>Another draft genome of Portunus trituberculatus and its Hox gene families provides insights of decapod evolution.</title>
        <authorList>
            <person name="Jeong J.-H."/>
            <person name="Song I."/>
            <person name="Kim S."/>
            <person name="Choi T."/>
            <person name="Kim D."/>
            <person name="Ryu S."/>
            <person name="Kim W."/>
        </authorList>
    </citation>
    <scope>NUCLEOTIDE SEQUENCE [LARGE SCALE GENOMIC DNA]</scope>
    <source>
        <tissue evidence="1">Muscle</tissue>
    </source>
</reference>
<protein>
    <submittedName>
        <fullName evidence="1">Uncharacterized protein</fullName>
    </submittedName>
</protein>
<dbReference type="EMBL" id="VSRR010000876">
    <property type="protein sequence ID" value="MPC20478.1"/>
    <property type="molecule type" value="Genomic_DNA"/>
</dbReference>
<comment type="caution">
    <text evidence="1">The sequence shown here is derived from an EMBL/GenBank/DDBJ whole genome shotgun (WGS) entry which is preliminary data.</text>
</comment>
<keyword evidence="2" id="KW-1185">Reference proteome</keyword>
<evidence type="ECO:0000313" key="2">
    <source>
        <dbReference type="Proteomes" id="UP000324222"/>
    </source>
</evidence>
<proteinExistence type="predicted"/>
<accession>A0A5B7DGL0</accession>
<dbReference type="Proteomes" id="UP000324222">
    <property type="component" value="Unassembled WGS sequence"/>
</dbReference>
<sequence length="60" mass="6529">MYPSLCWSISPQCTSSLPHNLEHLIILASHTQASQGLASRQSASNFLGVVKFKTAGEEKK</sequence>
<organism evidence="1 2">
    <name type="scientific">Portunus trituberculatus</name>
    <name type="common">Swimming crab</name>
    <name type="synonym">Neptunus trituberculatus</name>
    <dbReference type="NCBI Taxonomy" id="210409"/>
    <lineage>
        <taxon>Eukaryota</taxon>
        <taxon>Metazoa</taxon>
        <taxon>Ecdysozoa</taxon>
        <taxon>Arthropoda</taxon>
        <taxon>Crustacea</taxon>
        <taxon>Multicrustacea</taxon>
        <taxon>Malacostraca</taxon>
        <taxon>Eumalacostraca</taxon>
        <taxon>Eucarida</taxon>
        <taxon>Decapoda</taxon>
        <taxon>Pleocyemata</taxon>
        <taxon>Brachyura</taxon>
        <taxon>Eubrachyura</taxon>
        <taxon>Portunoidea</taxon>
        <taxon>Portunidae</taxon>
        <taxon>Portuninae</taxon>
        <taxon>Portunus</taxon>
    </lineage>
</organism>
<evidence type="ECO:0000313" key="1">
    <source>
        <dbReference type="EMBL" id="MPC20478.1"/>
    </source>
</evidence>
<dbReference type="AlphaFoldDB" id="A0A5B7DGL0"/>
<gene>
    <name evidence="1" type="ORF">E2C01_013423</name>
</gene>